<name>A0ACD3YUX2_FUSSC</name>
<reference evidence="1" key="1">
    <citation type="submission" date="2021-11" db="EMBL/GenBank/DDBJ databases">
        <title>Fusarium solani-melongenae Genome sequencing and assembly.</title>
        <authorList>
            <person name="Xie S."/>
            <person name="Huang L."/>
            <person name="Zhang X."/>
        </authorList>
    </citation>
    <scope>NUCLEOTIDE SEQUENCE</scope>
    <source>
        <strain evidence="1">CRI 24-3</strain>
    </source>
</reference>
<organism evidence="1 2">
    <name type="scientific">Fusarium solani subsp. cucurbitae</name>
    <name type="common">Neocosmosporum cucurbitae</name>
    <dbReference type="NCBI Taxonomy" id="2747967"/>
    <lineage>
        <taxon>Eukaryota</taxon>
        <taxon>Fungi</taxon>
        <taxon>Dikarya</taxon>
        <taxon>Ascomycota</taxon>
        <taxon>Pezizomycotina</taxon>
        <taxon>Sordariomycetes</taxon>
        <taxon>Hypocreomycetidae</taxon>
        <taxon>Hypocreales</taxon>
        <taxon>Nectriaceae</taxon>
        <taxon>Fusarium</taxon>
        <taxon>Fusarium solani species complex</taxon>
    </lineage>
</organism>
<gene>
    <name evidence="1" type="ORF">LCI18_003661</name>
</gene>
<dbReference type="EMBL" id="CP090032">
    <property type="protein sequence ID" value="UPK92726.1"/>
    <property type="molecule type" value="Genomic_DNA"/>
</dbReference>
<evidence type="ECO:0000313" key="1">
    <source>
        <dbReference type="EMBL" id="UPK92726.1"/>
    </source>
</evidence>
<dbReference type="Proteomes" id="UP000830768">
    <property type="component" value="Chromosome 3"/>
</dbReference>
<proteinExistence type="predicted"/>
<keyword evidence="2" id="KW-1185">Reference proteome</keyword>
<sequence>MHLRSAATFVAVALAGTCSASSLPTVNLGYQVHQALSFNETNRIYKFSNIRYAQSPVGDLRWAPPVAPDGVNKQVQNGSVNVICPQGMMEWMSVTRIFQNDYAARTVDKFNHNATVAQVKAKYPDGTGKEQSTLPGTSDDCLFLDVHVPEAVFKNGHKAKAPVMVWIHGGAYVVGNKVDSSAGDPTGLITASRKDGGDGIIYVSLNYRLGGLGFVSGETFQKDGGTPNVGLLDQRLALEWVQKYIHLFGGDRNQVTISGGSAGAGSVVYHLLSGNKDVPFRRVLPQSMGLLPASNATKESNALKLLEKLGVSSFEEARKLPSERIIRANADVISEAPIGHFLYAPVDDGTYLPQTAAARLRGGNVPRGIDLLITHTENEGFTFLPTNVDTDEAFAAYLRGMFPRADKATIDYIVKELYPLSEYQGLWYERASAFIGDYGIKCPGNALTKAYRNKTYNSNWSVFPAYHGYDFLSLFFNGNTLGGIVNTTYTPTLQSYVSNFIKSGNPNGRGLVNWPMEGKTFQLLNLGATGPVVEKDDAADSKCAWLQTHDLLL</sequence>
<accession>A0ACD3YUX2</accession>
<protein>
    <submittedName>
        <fullName evidence="1">Uncharacterized protein</fullName>
    </submittedName>
</protein>
<evidence type="ECO:0000313" key="2">
    <source>
        <dbReference type="Proteomes" id="UP000830768"/>
    </source>
</evidence>